<feature type="compositionally biased region" description="Low complexity" evidence="1">
    <location>
        <begin position="11"/>
        <end position="37"/>
    </location>
</feature>
<dbReference type="InterPro" id="IPR001739">
    <property type="entry name" value="Methyl_CpG_DNA-bd"/>
</dbReference>
<feature type="region of interest" description="Disordered" evidence="1">
    <location>
        <begin position="240"/>
        <end position="294"/>
    </location>
</feature>
<dbReference type="Gene3D" id="3.30.890.10">
    <property type="entry name" value="Methyl-cpg-binding Protein 2, Chain A"/>
    <property type="match status" value="1"/>
</dbReference>
<feature type="compositionally biased region" description="Basic and acidic residues" evidence="1">
    <location>
        <begin position="64"/>
        <end position="77"/>
    </location>
</feature>
<name>L8GMS1_ACACF</name>
<feature type="compositionally biased region" description="Low complexity" evidence="1">
    <location>
        <begin position="138"/>
        <end position="149"/>
    </location>
</feature>
<feature type="compositionally biased region" description="Low complexity" evidence="1">
    <location>
        <begin position="446"/>
        <end position="456"/>
    </location>
</feature>
<feature type="compositionally biased region" description="Acidic residues" evidence="1">
    <location>
        <begin position="107"/>
        <end position="120"/>
    </location>
</feature>
<dbReference type="EMBL" id="KB008093">
    <property type="protein sequence ID" value="ELR13521.1"/>
    <property type="molecule type" value="Genomic_DNA"/>
</dbReference>
<evidence type="ECO:0000313" key="3">
    <source>
        <dbReference type="EMBL" id="ELR13521.1"/>
    </source>
</evidence>
<gene>
    <name evidence="3" type="ORF">ACA1_247250</name>
</gene>
<feature type="compositionally biased region" description="Basic residues" evidence="1">
    <location>
        <begin position="379"/>
        <end position="391"/>
    </location>
</feature>
<feature type="compositionally biased region" description="Polar residues" evidence="1">
    <location>
        <begin position="574"/>
        <end position="589"/>
    </location>
</feature>
<evidence type="ECO:0000256" key="1">
    <source>
        <dbReference type="SAM" id="MobiDB-lite"/>
    </source>
</evidence>
<evidence type="ECO:0000259" key="2">
    <source>
        <dbReference type="PROSITE" id="PS50982"/>
    </source>
</evidence>
<feature type="compositionally biased region" description="Low complexity" evidence="1">
    <location>
        <begin position="409"/>
        <end position="428"/>
    </location>
</feature>
<evidence type="ECO:0000313" key="4">
    <source>
        <dbReference type="Proteomes" id="UP000011083"/>
    </source>
</evidence>
<feature type="compositionally biased region" description="Pro residues" evidence="1">
    <location>
        <begin position="541"/>
        <end position="553"/>
    </location>
</feature>
<dbReference type="GO" id="GO:0003677">
    <property type="term" value="F:DNA binding"/>
    <property type="evidence" value="ECO:0007669"/>
    <property type="project" value="InterPro"/>
</dbReference>
<feature type="compositionally biased region" description="Basic residues" evidence="1">
    <location>
        <begin position="52"/>
        <end position="63"/>
    </location>
</feature>
<feature type="compositionally biased region" description="Low complexity" evidence="1">
    <location>
        <begin position="514"/>
        <end position="540"/>
    </location>
</feature>
<dbReference type="RefSeq" id="XP_004335534.1">
    <property type="nucleotide sequence ID" value="XM_004335486.1"/>
</dbReference>
<sequence length="700" mass="73819">MQEEPETTTRAASAHSSSNNNNSSYPPSELPPSLHLSFQLPPKAEAPSPVLPKRRGPKKQYKRGRNESQKQVEARIRLHEHRQRWLRQIQTPESGGDDADNSGGLGPDDDSGGGGDDDGGDYSPHEEPSPPATPLLPPQLSAVVAARHSSSSDDPATKKRHRRKESERLLAEAGATIKKEQGTTQLDESALASGWKTITKPKKGLAKGAAKDEEETVYVGPDGKEYRSLRLVKRIIDGTHYKKFDGDDDDEGHSGKTPAKRYRRHSGEPRDTRTDEAKSPVVSPLPAQAKCEPASQNSMLEVAQFLDALATAAVSQAPTSIDNGGRQRWTEAGTRAVKSDEVQGNAGARVNLGGRLLGTEAKEIEGSSSDSGTEEVRRRQQQKKHKRKRPPTSRTQATKRSHTETVSGAEENIQARAQAIIARSNQIATTPVEADLNRRRNDTTRGPQSSPGLTGSPLPPVHRPEETATSTTPAPPGPTQPTSAAAAADQNHEEHKVRLVMRQLLDHFSQHLQSSTGLPSSSSSSAANKQASHPRSGPSLLQPPSPAPFPHLPLLPRSGAPPELLTVAVPQRPTPSLGSVTLPSVSTVPRGSFPASSAAHEPPAGALPPLAALMIPSTTPLWSLAATSAPSTSGAFSAPGGLSAAATLLSSSLASPNPTRLPPSSGGGLALPSIAALLGDGIPAGLPPPVSRNAHTSNKE</sequence>
<dbReference type="PROSITE" id="PS50982">
    <property type="entry name" value="MBD"/>
    <property type="match status" value="1"/>
</dbReference>
<reference evidence="3 4" key="1">
    <citation type="journal article" date="2013" name="Genome Biol.">
        <title>Genome of Acanthamoeba castellanii highlights extensive lateral gene transfer and early evolution of tyrosine kinase signaling.</title>
        <authorList>
            <person name="Clarke M."/>
            <person name="Lohan A.J."/>
            <person name="Liu B."/>
            <person name="Lagkouvardos I."/>
            <person name="Roy S."/>
            <person name="Zafar N."/>
            <person name="Bertelli C."/>
            <person name="Schilde C."/>
            <person name="Kianianmomeni A."/>
            <person name="Burglin T.R."/>
            <person name="Frech C."/>
            <person name="Turcotte B."/>
            <person name="Kopec K.O."/>
            <person name="Synnott J.M."/>
            <person name="Choo C."/>
            <person name="Paponov I."/>
            <person name="Finkler A."/>
            <person name="Soon Heng Tan C."/>
            <person name="Hutchins A.P."/>
            <person name="Weinmeier T."/>
            <person name="Rattei T."/>
            <person name="Chu J.S."/>
            <person name="Gimenez G."/>
            <person name="Irimia M."/>
            <person name="Rigden D.J."/>
            <person name="Fitzpatrick D.A."/>
            <person name="Lorenzo-Morales J."/>
            <person name="Bateman A."/>
            <person name="Chiu C.H."/>
            <person name="Tang P."/>
            <person name="Hegemann P."/>
            <person name="Fromm H."/>
            <person name="Raoult D."/>
            <person name="Greub G."/>
            <person name="Miranda-Saavedra D."/>
            <person name="Chen N."/>
            <person name="Nash P."/>
            <person name="Ginger M.L."/>
            <person name="Horn M."/>
            <person name="Schaap P."/>
            <person name="Caler L."/>
            <person name="Loftus B."/>
        </authorList>
    </citation>
    <scope>NUCLEOTIDE SEQUENCE [LARGE SCALE GENOMIC DNA]</scope>
    <source>
        <strain evidence="3 4">Neff</strain>
    </source>
</reference>
<protein>
    <recommendedName>
        <fullName evidence="2">MBD domain-containing protein</fullName>
    </recommendedName>
</protein>
<dbReference type="GeneID" id="14913986"/>
<dbReference type="KEGG" id="acan:ACA1_247250"/>
<dbReference type="VEuPathDB" id="AmoebaDB:ACA1_247250"/>
<proteinExistence type="predicted"/>
<organism evidence="3 4">
    <name type="scientific">Acanthamoeba castellanii (strain ATCC 30010 / Neff)</name>
    <dbReference type="NCBI Taxonomy" id="1257118"/>
    <lineage>
        <taxon>Eukaryota</taxon>
        <taxon>Amoebozoa</taxon>
        <taxon>Discosea</taxon>
        <taxon>Longamoebia</taxon>
        <taxon>Centramoebida</taxon>
        <taxon>Acanthamoebidae</taxon>
        <taxon>Acanthamoeba</taxon>
    </lineage>
</organism>
<feature type="compositionally biased region" description="Basic and acidic residues" evidence="1">
    <location>
        <begin position="265"/>
        <end position="278"/>
    </location>
</feature>
<keyword evidence="4" id="KW-1185">Reference proteome</keyword>
<dbReference type="Proteomes" id="UP000011083">
    <property type="component" value="Unassembled WGS sequence"/>
</dbReference>
<feature type="domain" description="MBD" evidence="2">
    <location>
        <begin position="181"/>
        <end position="251"/>
    </location>
</feature>
<accession>L8GMS1</accession>
<dbReference type="AlphaFoldDB" id="L8GMS1"/>
<feature type="region of interest" description="Disordered" evidence="1">
    <location>
        <begin position="1"/>
        <end position="223"/>
    </location>
</feature>
<feature type="region of interest" description="Disordered" evidence="1">
    <location>
        <begin position="316"/>
        <end position="602"/>
    </location>
</feature>